<proteinExistence type="predicted"/>
<dbReference type="PROSITE" id="PS50104">
    <property type="entry name" value="TIR"/>
    <property type="match status" value="1"/>
</dbReference>
<evidence type="ECO:0000256" key="1">
    <source>
        <dbReference type="ARBA" id="ARBA00023027"/>
    </source>
</evidence>
<dbReference type="InterPro" id="IPR000157">
    <property type="entry name" value="TIR_dom"/>
</dbReference>
<reference evidence="3 4" key="1">
    <citation type="submission" date="2024-01" db="EMBL/GenBank/DDBJ databases">
        <authorList>
            <person name="Waweru B."/>
        </authorList>
    </citation>
    <scope>NUCLEOTIDE SEQUENCE [LARGE SCALE GENOMIC DNA]</scope>
</reference>
<comment type="caution">
    <text evidence="3">The sequence shown here is derived from an EMBL/GenBank/DDBJ whole genome shotgun (WGS) entry which is preliminary data.</text>
</comment>
<evidence type="ECO:0000313" key="4">
    <source>
        <dbReference type="Proteomes" id="UP001314170"/>
    </source>
</evidence>
<organism evidence="3 4">
    <name type="scientific">Dovyalis caffra</name>
    <dbReference type="NCBI Taxonomy" id="77055"/>
    <lineage>
        <taxon>Eukaryota</taxon>
        <taxon>Viridiplantae</taxon>
        <taxon>Streptophyta</taxon>
        <taxon>Embryophyta</taxon>
        <taxon>Tracheophyta</taxon>
        <taxon>Spermatophyta</taxon>
        <taxon>Magnoliopsida</taxon>
        <taxon>eudicotyledons</taxon>
        <taxon>Gunneridae</taxon>
        <taxon>Pentapetalae</taxon>
        <taxon>rosids</taxon>
        <taxon>fabids</taxon>
        <taxon>Malpighiales</taxon>
        <taxon>Salicaceae</taxon>
        <taxon>Flacourtieae</taxon>
        <taxon>Dovyalis</taxon>
    </lineage>
</organism>
<dbReference type="AlphaFoldDB" id="A0AAV1RE98"/>
<keyword evidence="1" id="KW-0520">NAD</keyword>
<accession>A0AAV1RE98</accession>
<dbReference type="FunFam" id="3.40.50.10140:FF:000007">
    <property type="entry name" value="Disease resistance protein (TIR-NBS-LRR class)"/>
    <property type="match status" value="1"/>
</dbReference>
<protein>
    <recommendedName>
        <fullName evidence="2">TIR domain-containing protein</fullName>
    </recommendedName>
</protein>
<gene>
    <name evidence="3" type="ORF">DCAF_LOCUS8634</name>
</gene>
<dbReference type="PANTHER" id="PTHR32009:SF123">
    <property type="entry name" value="TIR DOMAIN-CONTAINING PROTEIN"/>
    <property type="match status" value="1"/>
</dbReference>
<name>A0AAV1RE98_9ROSI</name>
<sequence length="168" mass="19169">MASASTPQWKYDVFLSFRGKDTRDGFTSHLYDALLRNQIVTFIDYELGGGESIEPGLLEKIEQSNISVVIFSKNYADSPFCLAELSKILEWKETKGQIVIPIFYQVDPTDVQELRGSFGDALRIHEQNCSSDLISAEQRESRLEEVRSWRRALTEIAKLKGWDSNVTK</sequence>
<dbReference type="InterPro" id="IPR035897">
    <property type="entry name" value="Toll_tir_struct_dom_sf"/>
</dbReference>
<evidence type="ECO:0000259" key="2">
    <source>
        <dbReference type="PROSITE" id="PS50104"/>
    </source>
</evidence>
<feature type="domain" description="TIR" evidence="2">
    <location>
        <begin position="9"/>
        <end position="168"/>
    </location>
</feature>
<keyword evidence="4" id="KW-1185">Reference proteome</keyword>
<dbReference type="SUPFAM" id="SSF52200">
    <property type="entry name" value="Toll/Interleukin receptor TIR domain"/>
    <property type="match status" value="1"/>
</dbReference>
<dbReference type="EMBL" id="CAWUPB010000913">
    <property type="protein sequence ID" value="CAK7331758.1"/>
    <property type="molecule type" value="Genomic_DNA"/>
</dbReference>
<dbReference type="SMART" id="SM00255">
    <property type="entry name" value="TIR"/>
    <property type="match status" value="1"/>
</dbReference>
<dbReference type="PANTHER" id="PTHR32009">
    <property type="entry name" value="TMV RESISTANCE PROTEIN N-LIKE"/>
    <property type="match status" value="1"/>
</dbReference>
<dbReference type="Gene3D" id="3.40.50.10140">
    <property type="entry name" value="Toll/interleukin-1 receptor homology (TIR) domain"/>
    <property type="match status" value="1"/>
</dbReference>
<dbReference type="GO" id="GO:0007165">
    <property type="term" value="P:signal transduction"/>
    <property type="evidence" value="ECO:0007669"/>
    <property type="project" value="InterPro"/>
</dbReference>
<dbReference type="Proteomes" id="UP001314170">
    <property type="component" value="Unassembled WGS sequence"/>
</dbReference>
<dbReference type="Pfam" id="PF01582">
    <property type="entry name" value="TIR"/>
    <property type="match status" value="1"/>
</dbReference>
<evidence type="ECO:0000313" key="3">
    <source>
        <dbReference type="EMBL" id="CAK7331758.1"/>
    </source>
</evidence>